<dbReference type="AlphaFoldDB" id="A0AAV5LMG2"/>
<comment type="caution">
    <text evidence="1">The sequence shown here is derived from an EMBL/GenBank/DDBJ whole genome shotgun (WGS) entry which is preliminary data.</text>
</comment>
<reference evidence="1 2" key="1">
    <citation type="journal article" date="2021" name="Commun. Biol.">
        <title>The genome of Shorea leprosula (Dipterocarpaceae) highlights the ecological relevance of drought in aseasonal tropical rainforests.</title>
        <authorList>
            <person name="Ng K.K.S."/>
            <person name="Kobayashi M.J."/>
            <person name="Fawcett J.A."/>
            <person name="Hatakeyama M."/>
            <person name="Paape T."/>
            <person name="Ng C.H."/>
            <person name="Ang C.C."/>
            <person name="Tnah L.H."/>
            <person name="Lee C.T."/>
            <person name="Nishiyama T."/>
            <person name="Sese J."/>
            <person name="O'Brien M.J."/>
            <person name="Copetti D."/>
            <person name="Mohd Noor M.I."/>
            <person name="Ong R.C."/>
            <person name="Putra M."/>
            <person name="Sireger I.Z."/>
            <person name="Indrioko S."/>
            <person name="Kosugi Y."/>
            <person name="Izuno A."/>
            <person name="Isagi Y."/>
            <person name="Lee S.L."/>
            <person name="Shimizu K.K."/>
        </authorList>
    </citation>
    <scope>NUCLEOTIDE SEQUENCE [LARGE SCALE GENOMIC DNA]</scope>
    <source>
        <strain evidence="1">214</strain>
    </source>
</reference>
<gene>
    <name evidence="1" type="ORF">SLEP1_g46480</name>
</gene>
<protein>
    <submittedName>
        <fullName evidence="1">Uncharacterized protein</fullName>
    </submittedName>
</protein>
<dbReference type="Proteomes" id="UP001054252">
    <property type="component" value="Unassembled WGS sequence"/>
</dbReference>
<sequence>MMLFCRIAVRENPEKDPEVVPSSSSSKVLSDDAILSNRCSRKPRERPRACAFFFVTGSPFLFTSANPDLGLPLSNPDPSTTQESGIRFCSANSESCNPIT</sequence>
<keyword evidence="2" id="KW-1185">Reference proteome</keyword>
<name>A0AAV5LMG2_9ROSI</name>
<organism evidence="1 2">
    <name type="scientific">Rubroshorea leprosula</name>
    <dbReference type="NCBI Taxonomy" id="152421"/>
    <lineage>
        <taxon>Eukaryota</taxon>
        <taxon>Viridiplantae</taxon>
        <taxon>Streptophyta</taxon>
        <taxon>Embryophyta</taxon>
        <taxon>Tracheophyta</taxon>
        <taxon>Spermatophyta</taxon>
        <taxon>Magnoliopsida</taxon>
        <taxon>eudicotyledons</taxon>
        <taxon>Gunneridae</taxon>
        <taxon>Pentapetalae</taxon>
        <taxon>rosids</taxon>
        <taxon>malvids</taxon>
        <taxon>Malvales</taxon>
        <taxon>Dipterocarpaceae</taxon>
        <taxon>Rubroshorea</taxon>
    </lineage>
</organism>
<evidence type="ECO:0000313" key="1">
    <source>
        <dbReference type="EMBL" id="GKV38590.1"/>
    </source>
</evidence>
<proteinExistence type="predicted"/>
<evidence type="ECO:0000313" key="2">
    <source>
        <dbReference type="Proteomes" id="UP001054252"/>
    </source>
</evidence>
<accession>A0AAV5LMG2</accession>
<dbReference type="EMBL" id="BPVZ01000129">
    <property type="protein sequence ID" value="GKV38590.1"/>
    <property type="molecule type" value="Genomic_DNA"/>
</dbReference>